<evidence type="ECO:0000313" key="1">
    <source>
        <dbReference type="EMBL" id="TCV90903.1"/>
    </source>
</evidence>
<dbReference type="Gene3D" id="3.90.190.10">
    <property type="entry name" value="Protein tyrosine phosphatase superfamily"/>
    <property type="match status" value="1"/>
</dbReference>
<keyword evidence="2" id="KW-1185">Reference proteome</keyword>
<accession>A0A4R3YJK9</accession>
<dbReference type="Proteomes" id="UP000295515">
    <property type="component" value="Unassembled WGS sequence"/>
</dbReference>
<gene>
    <name evidence="1" type="ORF">EDD60_1422</name>
</gene>
<dbReference type="InterPro" id="IPR016130">
    <property type="entry name" value="Tyr_Pase_AS"/>
</dbReference>
<dbReference type="AlphaFoldDB" id="A0A4R3YJK9"/>
<dbReference type="SUPFAM" id="SSF52799">
    <property type="entry name" value="(Phosphotyrosine protein) phosphatases II"/>
    <property type="match status" value="1"/>
</dbReference>
<dbReference type="InterPro" id="IPR026893">
    <property type="entry name" value="Tyr/Ser_Pase_IphP-type"/>
</dbReference>
<dbReference type="EMBL" id="SMCQ01000042">
    <property type="protein sequence ID" value="TCV90903.1"/>
    <property type="molecule type" value="Genomic_DNA"/>
</dbReference>
<name>A0A4R3YJK9_9FIRM</name>
<comment type="caution">
    <text evidence="1">The sequence shown here is derived from an EMBL/GenBank/DDBJ whole genome shotgun (WGS) entry which is preliminary data.</text>
</comment>
<dbReference type="GO" id="GO:0004721">
    <property type="term" value="F:phosphoprotein phosphatase activity"/>
    <property type="evidence" value="ECO:0007669"/>
    <property type="project" value="InterPro"/>
</dbReference>
<evidence type="ECO:0000313" key="2">
    <source>
        <dbReference type="Proteomes" id="UP000295515"/>
    </source>
</evidence>
<dbReference type="GeneID" id="98916915"/>
<reference evidence="1 2" key="1">
    <citation type="submission" date="2019-03" db="EMBL/GenBank/DDBJ databases">
        <title>Genomic Encyclopedia of Type Strains, Phase IV (KMG-IV): sequencing the most valuable type-strain genomes for metagenomic binning, comparative biology and taxonomic classification.</title>
        <authorList>
            <person name="Goeker M."/>
        </authorList>
    </citation>
    <scope>NUCLEOTIDE SEQUENCE [LARGE SCALE GENOMIC DNA]</scope>
    <source>
        <strain evidence="1 2">DSM 29487</strain>
    </source>
</reference>
<dbReference type="PROSITE" id="PS00383">
    <property type="entry name" value="TYR_PHOSPHATASE_1"/>
    <property type="match status" value="1"/>
</dbReference>
<dbReference type="Pfam" id="PF13350">
    <property type="entry name" value="Y_phosphatase3"/>
    <property type="match status" value="1"/>
</dbReference>
<dbReference type="RefSeq" id="WP_066447516.1">
    <property type="nucleotide sequence ID" value="NZ_JANKBF010000036.1"/>
</dbReference>
<dbReference type="InterPro" id="IPR029021">
    <property type="entry name" value="Prot-tyrosine_phosphatase-like"/>
</dbReference>
<sequence>MRELKIRNFRDVSGYKNKYGETMKPNKIFRGASLDAISLDDAKYMEYQLGIRYILDYRDEQEAMLAKDIDFPNAQYERISALTIKEHTDNGFDFGKMLEGKMTPDKLKFLIQYIREGYQTMAFDNPAYHRLFELLLRDEGHIYFHCSAGKDRTGVSAFLIMIALGMSEEDAIDEYMLSNEYLHDFVEDFYKQHHIPKIFRKYCDPLLLVEKENIMLTIQSIKERYTNYDEFLEKEYDLDEKKRELLRRIYCE</sequence>
<organism evidence="1 2">
    <name type="scientific">Longibaculum muris</name>
    <dbReference type="NCBI Taxonomy" id="1796628"/>
    <lineage>
        <taxon>Bacteria</taxon>
        <taxon>Bacillati</taxon>
        <taxon>Bacillota</taxon>
        <taxon>Erysipelotrichia</taxon>
        <taxon>Erysipelotrichales</taxon>
        <taxon>Coprobacillaceae</taxon>
        <taxon>Longibaculum</taxon>
    </lineage>
</organism>
<proteinExistence type="predicted"/>
<protein>
    <submittedName>
        <fullName evidence="1">Protein-tyrosine phosphatase</fullName>
    </submittedName>
</protein>